<dbReference type="Proteomes" id="UP000655443">
    <property type="component" value="Unassembled WGS sequence"/>
</dbReference>
<keyword evidence="3" id="KW-1185">Reference proteome</keyword>
<evidence type="ECO:0000256" key="1">
    <source>
        <dbReference type="SAM" id="MobiDB-lite"/>
    </source>
</evidence>
<sequence length="76" mass="7989">MTITRGTSPPAMAVEYDAVSGDLDRRVRPAFRPSRSAAESTTSEGLPGGAAQHGTQLPRPRLPDGPPSVNHRSASH</sequence>
<reference evidence="2" key="1">
    <citation type="journal article" date="2014" name="Int. J. Syst. Evol. Microbiol.">
        <title>Complete genome sequence of Corynebacterium casei LMG S-19264T (=DSM 44701T), isolated from a smear-ripened cheese.</title>
        <authorList>
            <consortium name="US DOE Joint Genome Institute (JGI-PGF)"/>
            <person name="Walter F."/>
            <person name="Albersmeier A."/>
            <person name="Kalinowski J."/>
            <person name="Ruckert C."/>
        </authorList>
    </citation>
    <scope>NUCLEOTIDE SEQUENCE</scope>
    <source>
        <strain evidence="2">JCM 4714</strain>
    </source>
</reference>
<proteinExistence type="predicted"/>
<feature type="region of interest" description="Disordered" evidence="1">
    <location>
        <begin position="20"/>
        <end position="76"/>
    </location>
</feature>
<name>A0A919D284_9ACTN</name>
<protein>
    <submittedName>
        <fullName evidence="2">Uncharacterized protein</fullName>
    </submittedName>
</protein>
<gene>
    <name evidence="2" type="ORF">GCM10010339_38210</name>
</gene>
<reference evidence="2" key="2">
    <citation type="submission" date="2020-09" db="EMBL/GenBank/DDBJ databases">
        <authorList>
            <person name="Sun Q."/>
            <person name="Ohkuma M."/>
        </authorList>
    </citation>
    <scope>NUCLEOTIDE SEQUENCE</scope>
    <source>
        <strain evidence="2">JCM 4714</strain>
    </source>
</reference>
<evidence type="ECO:0000313" key="3">
    <source>
        <dbReference type="Proteomes" id="UP000655443"/>
    </source>
</evidence>
<dbReference type="RefSeq" id="WP_189953947.1">
    <property type="nucleotide sequence ID" value="NZ_BMVG01000008.1"/>
</dbReference>
<dbReference type="AlphaFoldDB" id="A0A919D284"/>
<organism evidence="2 3">
    <name type="scientific">Streptomyces alanosinicus</name>
    <dbReference type="NCBI Taxonomy" id="68171"/>
    <lineage>
        <taxon>Bacteria</taxon>
        <taxon>Bacillati</taxon>
        <taxon>Actinomycetota</taxon>
        <taxon>Actinomycetes</taxon>
        <taxon>Kitasatosporales</taxon>
        <taxon>Streptomycetaceae</taxon>
        <taxon>Streptomyces</taxon>
    </lineage>
</organism>
<evidence type="ECO:0000313" key="2">
    <source>
        <dbReference type="EMBL" id="GHE04881.1"/>
    </source>
</evidence>
<accession>A0A919D284</accession>
<comment type="caution">
    <text evidence="2">The sequence shown here is derived from an EMBL/GenBank/DDBJ whole genome shotgun (WGS) entry which is preliminary data.</text>
</comment>
<dbReference type="EMBL" id="BMVG01000008">
    <property type="protein sequence ID" value="GHE04881.1"/>
    <property type="molecule type" value="Genomic_DNA"/>
</dbReference>